<evidence type="ECO:0000313" key="9">
    <source>
        <dbReference type="Proteomes" id="UP000717696"/>
    </source>
</evidence>
<dbReference type="PANTHER" id="PTHR33307">
    <property type="entry name" value="ALPHA-RHAMNOSIDASE (EUROFUNG)"/>
    <property type="match status" value="1"/>
</dbReference>
<comment type="catalytic activity">
    <reaction evidence="1">
        <text>Hydrolysis of terminal non-reducing alpha-L-rhamnose residues in alpha-L-rhamnosides.</text>
        <dbReference type="EC" id="3.2.1.40"/>
    </reaction>
</comment>
<evidence type="ECO:0000313" key="8">
    <source>
        <dbReference type="EMBL" id="KAH7118664.1"/>
    </source>
</evidence>
<dbReference type="AlphaFoldDB" id="A0A9P9DGU3"/>
<evidence type="ECO:0000256" key="2">
    <source>
        <dbReference type="ARBA" id="ARBA00012652"/>
    </source>
</evidence>
<comment type="caution">
    <text evidence="8">The sequence shown here is derived from an EMBL/GenBank/DDBJ whole genome shotgun (WGS) entry which is preliminary data.</text>
</comment>
<gene>
    <name evidence="8" type="ORF">B0J13DRAFT_651857</name>
</gene>
<dbReference type="InterPro" id="IPR012341">
    <property type="entry name" value="6hp_glycosidase-like_sf"/>
</dbReference>
<name>A0A9P9DGU3_9HYPO</name>
<evidence type="ECO:0000256" key="3">
    <source>
        <dbReference type="ARBA" id="ARBA00022801"/>
    </source>
</evidence>
<dbReference type="Gene3D" id="2.60.40.10">
    <property type="entry name" value="Immunoglobulins"/>
    <property type="match status" value="1"/>
</dbReference>
<dbReference type="InterPro" id="IPR016007">
    <property type="entry name" value="Alpha_rhamnosid"/>
</dbReference>
<feature type="domain" description="Alpha-L-rhamnosidase concanavalin-like" evidence="4">
    <location>
        <begin position="310"/>
        <end position="409"/>
    </location>
</feature>
<dbReference type="Gene3D" id="2.60.120.260">
    <property type="entry name" value="Galactose-binding domain-like"/>
    <property type="match status" value="2"/>
</dbReference>
<evidence type="ECO:0000256" key="1">
    <source>
        <dbReference type="ARBA" id="ARBA00001445"/>
    </source>
</evidence>
<feature type="domain" description="Alpha-L-rhamnosidase six-hairpin glycosidase" evidence="6">
    <location>
        <begin position="414"/>
        <end position="763"/>
    </location>
</feature>
<organism evidence="8 9">
    <name type="scientific">Dactylonectria estremocensis</name>
    <dbReference type="NCBI Taxonomy" id="1079267"/>
    <lineage>
        <taxon>Eukaryota</taxon>
        <taxon>Fungi</taxon>
        <taxon>Dikarya</taxon>
        <taxon>Ascomycota</taxon>
        <taxon>Pezizomycotina</taxon>
        <taxon>Sordariomycetes</taxon>
        <taxon>Hypocreomycetidae</taxon>
        <taxon>Hypocreales</taxon>
        <taxon>Nectriaceae</taxon>
        <taxon>Dactylonectria</taxon>
    </lineage>
</organism>
<proteinExistence type="predicted"/>
<dbReference type="Pfam" id="PF08531">
    <property type="entry name" value="Bac_rhamnosid_N"/>
    <property type="match status" value="1"/>
</dbReference>
<evidence type="ECO:0000259" key="4">
    <source>
        <dbReference type="Pfam" id="PF05592"/>
    </source>
</evidence>
<dbReference type="PANTHER" id="PTHR33307:SF6">
    <property type="entry name" value="ALPHA-RHAMNOSIDASE (EUROFUNG)-RELATED"/>
    <property type="match status" value="1"/>
</dbReference>
<dbReference type="GO" id="GO:0030596">
    <property type="term" value="F:alpha-L-rhamnosidase activity"/>
    <property type="evidence" value="ECO:0007669"/>
    <property type="project" value="UniProtKB-EC"/>
</dbReference>
<accession>A0A9P9DGU3</accession>
<keyword evidence="9" id="KW-1185">Reference proteome</keyword>
<dbReference type="EMBL" id="JAGMUU010000031">
    <property type="protein sequence ID" value="KAH7118664.1"/>
    <property type="molecule type" value="Genomic_DNA"/>
</dbReference>
<dbReference type="Pfam" id="PF17390">
    <property type="entry name" value="Bac_rhamnosid_C"/>
    <property type="match status" value="1"/>
</dbReference>
<feature type="domain" description="Alpha-L-rhamnosidase C-terminal" evidence="7">
    <location>
        <begin position="769"/>
        <end position="842"/>
    </location>
</feature>
<dbReference type="Proteomes" id="UP000717696">
    <property type="component" value="Unassembled WGS sequence"/>
</dbReference>
<evidence type="ECO:0000259" key="5">
    <source>
        <dbReference type="Pfam" id="PF08531"/>
    </source>
</evidence>
<evidence type="ECO:0000259" key="7">
    <source>
        <dbReference type="Pfam" id="PF17390"/>
    </source>
</evidence>
<protein>
    <recommendedName>
        <fullName evidence="2">alpha-L-rhamnosidase</fullName>
        <ecNumber evidence="2">3.2.1.40</ecNumber>
    </recommendedName>
</protein>
<dbReference type="EC" id="3.2.1.40" evidence="2"/>
<dbReference type="Gene3D" id="2.60.420.10">
    <property type="entry name" value="Maltose phosphorylase, domain 3"/>
    <property type="match status" value="1"/>
</dbReference>
<dbReference type="InterPro" id="IPR013783">
    <property type="entry name" value="Ig-like_fold"/>
</dbReference>
<dbReference type="InterPro" id="IPR008902">
    <property type="entry name" value="Rhamnosid_concanavalin"/>
</dbReference>
<dbReference type="InterPro" id="IPR035398">
    <property type="entry name" value="Bac_rhamnosid_C"/>
</dbReference>
<dbReference type="SUPFAM" id="SSF48208">
    <property type="entry name" value="Six-hairpin glycosidases"/>
    <property type="match status" value="1"/>
</dbReference>
<dbReference type="GO" id="GO:0005975">
    <property type="term" value="P:carbohydrate metabolic process"/>
    <property type="evidence" value="ECO:0007669"/>
    <property type="project" value="InterPro"/>
</dbReference>
<dbReference type="Pfam" id="PF25788">
    <property type="entry name" value="Ig_Rha78A_N"/>
    <property type="match status" value="1"/>
</dbReference>
<feature type="domain" description="Bacterial alpha-L-rhamnosidase N-terminal" evidence="5">
    <location>
        <begin position="140"/>
        <end position="301"/>
    </location>
</feature>
<keyword evidence="3" id="KW-0378">Hydrolase</keyword>
<dbReference type="Pfam" id="PF17389">
    <property type="entry name" value="Bac_rhamnosid6H"/>
    <property type="match status" value="1"/>
</dbReference>
<dbReference type="Pfam" id="PF05592">
    <property type="entry name" value="Bac_rhamnosid"/>
    <property type="match status" value="1"/>
</dbReference>
<dbReference type="InterPro" id="IPR008928">
    <property type="entry name" value="6-hairpin_glycosidase_sf"/>
</dbReference>
<sequence length="881" mass="98346">MPQVSRVRFEHHAEDAIGIGEAAPRISWSFVGHDRDWFQEFYEIRITKADDTIEHFRNKSVESALVAWPSRPLRSREIAFVAVRVSGNNGQMTEWSDTAVVEAGILDQKEWSCSVIEAPETNQPCRPVVFTKLIHIDRPVASSRMYITAHGIYTAHLNENHVGDHVLAPGWTNYSHRQVYQTFDLTEYLVSGNNTITATVAEGWYKGRLGWAEGRANIYGSTLGLIAMIYVDFVDGTTSLVTTDDTWQWTHGPHISAGLYDGEVYDARQSVGKDSHWRKVLSRPCQDNLCAPDGPPIRRVESLQPKKIIKSPSGKTIIDMGQNMVGWLRVKVQGPQGTEISFQFTEVLEQGEVTTRTLRAAKAKDTVILAGGDALQWEASFTFHGFRYVQVENWPGSLDVDSVTGIVIHSNMKRRGFFSCSNPLLNRLHENIVWSMKGNTVGIPTDCPQRDERLGWTGDINVFADTANFLYETAGFLKSWLKDVEVEQRQANGIVPLVVPNVIEGFDREAHAVWGDVAVMLPWSLYRSTGDSKFLADQFPSMEAWVAAIPRRECRLWDYEAQWKLGDWLDPAAPPDDPGNATTDPIYVSDAFLVHVTGLMKQISSILAYRSAQEKYAAAESHLRTEFVREYVTNNGLVAGCTQTAIALALHFDLLPTDNQVNHAADILSLIVRRNSRFKIATGFAGTPYIGHALTKTGQSNIFYRMLLGQENPSWLYPVTMGATTVWERWDSLLPDHTVNPGEMTSFNHYAFGAVAGWMHSTILGFRINEAGWRSFKIEPVPGGGLKWAEGEFLSNYGICGVKWRLEAEGADGETFHLEVRIPPNTTAEVRLPGAEIPLGVSSGVHSWVTKFTSDPWPPKSVLPPGHIDPFCESEEVLPCP</sequence>
<evidence type="ECO:0000259" key="6">
    <source>
        <dbReference type="Pfam" id="PF17389"/>
    </source>
</evidence>
<reference evidence="8" key="1">
    <citation type="journal article" date="2021" name="Nat. Commun.">
        <title>Genetic determinants of endophytism in the Arabidopsis root mycobiome.</title>
        <authorList>
            <person name="Mesny F."/>
            <person name="Miyauchi S."/>
            <person name="Thiergart T."/>
            <person name="Pickel B."/>
            <person name="Atanasova L."/>
            <person name="Karlsson M."/>
            <person name="Huettel B."/>
            <person name="Barry K.W."/>
            <person name="Haridas S."/>
            <person name="Chen C."/>
            <person name="Bauer D."/>
            <person name="Andreopoulos W."/>
            <person name="Pangilinan J."/>
            <person name="LaButti K."/>
            <person name="Riley R."/>
            <person name="Lipzen A."/>
            <person name="Clum A."/>
            <person name="Drula E."/>
            <person name="Henrissat B."/>
            <person name="Kohler A."/>
            <person name="Grigoriev I.V."/>
            <person name="Martin F.M."/>
            <person name="Hacquard S."/>
        </authorList>
    </citation>
    <scope>NUCLEOTIDE SEQUENCE</scope>
    <source>
        <strain evidence="8">MPI-CAGE-AT-0021</strain>
    </source>
</reference>
<dbReference type="InterPro" id="IPR013737">
    <property type="entry name" value="Bac_rhamnosid_N"/>
</dbReference>
<dbReference type="OrthoDB" id="10036721at2759"/>
<dbReference type="Gene3D" id="1.50.10.10">
    <property type="match status" value="1"/>
</dbReference>
<dbReference type="InterPro" id="IPR035396">
    <property type="entry name" value="Bac_rhamnosid6H"/>
</dbReference>
<dbReference type="PIRSF" id="PIRSF010631">
    <property type="entry name" value="A-rhamnsds"/>
    <property type="match status" value="1"/>
</dbReference>